<sequence length="149" mass="17492">MNSANHKDIKEIRKILGNLEDGIDVMNSLVKFRDIMLVNENNDLIVLVIQKVHNILYSSCNIEYVEILLDIIRSEEAFDELFRIILSFGNNPYTLNIVSKLRKDNELIIFKYLKELKNNISFSSLSREMDKRYSEILDTINFNIGKEEF</sequence>
<organism evidence="1 3">
    <name type="scientific">Encephalitozoon hellem</name>
    <name type="common">Microsporidian parasite</name>
    <dbReference type="NCBI Taxonomy" id="27973"/>
    <lineage>
        <taxon>Eukaryota</taxon>
        <taxon>Fungi</taxon>
        <taxon>Fungi incertae sedis</taxon>
        <taxon>Microsporidia</taxon>
        <taxon>Unikaryonidae</taxon>
        <taxon>Encephalitozoon</taxon>
    </lineage>
</organism>
<dbReference type="EMBL" id="CP075152">
    <property type="protein sequence ID" value="UTX43295.1"/>
    <property type="molecule type" value="Genomic_DNA"/>
</dbReference>
<proteinExistence type="predicted"/>
<dbReference type="Proteomes" id="UP001217963">
    <property type="component" value="Chromosome VI"/>
</dbReference>
<keyword evidence="4" id="KW-1185">Reference proteome</keyword>
<dbReference type="EMBL" id="CP119067">
    <property type="protein sequence ID" value="WEL38756.1"/>
    <property type="molecule type" value="Genomic_DNA"/>
</dbReference>
<evidence type="ECO:0000313" key="4">
    <source>
        <dbReference type="Proteomes" id="UP001217963"/>
    </source>
</evidence>
<reference evidence="2 4" key="2">
    <citation type="submission" date="2023-02" db="EMBL/GenBank/DDBJ databases">
        <title>Encephalitozoon hellem ATCC 50451 complete genome.</title>
        <authorList>
            <person name="Mascarenhas dos Santos A.C."/>
            <person name="Julian A.T."/>
            <person name="Pombert J.-F."/>
        </authorList>
    </citation>
    <scope>NUCLEOTIDE SEQUENCE [LARGE SCALE GENOMIC DNA]</scope>
    <source>
        <strain evidence="2 4">ATCC 50451</strain>
    </source>
</reference>
<gene>
    <name evidence="1" type="ORF">GPU96_06g10410</name>
    <name evidence="2" type="ORF">PFJ87_06g00210</name>
</gene>
<evidence type="ECO:0000313" key="2">
    <source>
        <dbReference type="EMBL" id="WEL38756.1"/>
    </source>
</evidence>
<evidence type="ECO:0008006" key="5">
    <source>
        <dbReference type="Google" id="ProtNLM"/>
    </source>
</evidence>
<accession>A0A9Q9C898</accession>
<evidence type="ECO:0000313" key="3">
    <source>
        <dbReference type="Proteomes" id="UP001059546"/>
    </source>
</evidence>
<reference evidence="1" key="1">
    <citation type="submission" date="2022-08" db="EMBL/GenBank/DDBJ databases">
        <title>Encephalitozoon hellem ATCC 50604 Complete Genome.</title>
        <authorList>
            <person name="Mascarenhas dos Santos A.C."/>
            <person name="Julian A.T."/>
            <person name="Pombert J.-F."/>
        </authorList>
    </citation>
    <scope>NUCLEOTIDE SEQUENCE</scope>
    <source>
        <strain evidence="1">ATCC 50604</strain>
    </source>
</reference>
<evidence type="ECO:0000313" key="1">
    <source>
        <dbReference type="EMBL" id="UTX43295.1"/>
    </source>
</evidence>
<dbReference type="Proteomes" id="UP001059546">
    <property type="component" value="Chromosome VI"/>
</dbReference>
<dbReference type="OrthoDB" id="2192540at2759"/>
<protein>
    <recommendedName>
        <fullName evidence="5">Immunity protein 30 domain-containing protein</fullName>
    </recommendedName>
</protein>
<dbReference type="AlphaFoldDB" id="A0A9Q9C898"/>
<name>A0A9Q9C898_ENCHE</name>